<dbReference type="AlphaFoldDB" id="A0A6G1C5I8"/>
<dbReference type="EMBL" id="SPHZ02000010">
    <property type="protein sequence ID" value="KAF0895718.1"/>
    <property type="molecule type" value="Genomic_DNA"/>
</dbReference>
<organism evidence="1 2">
    <name type="scientific">Oryza meyeriana var. granulata</name>
    <dbReference type="NCBI Taxonomy" id="110450"/>
    <lineage>
        <taxon>Eukaryota</taxon>
        <taxon>Viridiplantae</taxon>
        <taxon>Streptophyta</taxon>
        <taxon>Embryophyta</taxon>
        <taxon>Tracheophyta</taxon>
        <taxon>Spermatophyta</taxon>
        <taxon>Magnoliopsida</taxon>
        <taxon>Liliopsida</taxon>
        <taxon>Poales</taxon>
        <taxon>Poaceae</taxon>
        <taxon>BOP clade</taxon>
        <taxon>Oryzoideae</taxon>
        <taxon>Oryzeae</taxon>
        <taxon>Oryzinae</taxon>
        <taxon>Oryza</taxon>
        <taxon>Oryza meyeriana</taxon>
    </lineage>
</organism>
<gene>
    <name evidence="1" type="ORF">E2562_014329</name>
</gene>
<accession>A0A6G1C5I8</accession>
<proteinExistence type="predicted"/>
<dbReference type="Proteomes" id="UP000479710">
    <property type="component" value="Unassembled WGS sequence"/>
</dbReference>
<reference evidence="1 2" key="1">
    <citation type="submission" date="2019-11" db="EMBL/GenBank/DDBJ databases">
        <title>Whole genome sequence of Oryza granulata.</title>
        <authorList>
            <person name="Li W."/>
        </authorList>
    </citation>
    <scope>NUCLEOTIDE SEQUENCE [LARGE SCALE GENOMIC DNA]</scope>
    <source>
        <strain evidence="2">cv. Menghai</strain>
        <tissue evidence="1">Leaf</tissue>
    </source>
</reference>
<evidence type="ECO:0000313" key="2">
    <source>
        <dbReference type="Proteomes" id="UP000479710"/>
    </source>
</evidence>
<protein>
    <submittedName>
        <fullName evidence="1">Uncharacterized protein</fullName>
    </submittedName>
</protein>
<evidence type="ECO:0000313" key="1">
    <source>
        <dbReference type="EMBL" id="KAF0895718.1"/>
    </source>
</evidence>
<sequence>MEIHLSLRQSTTATLSDNEYCSFWHCTHDDNDDIDKAKAKKRYVSSVTRQWCSATRSFIVYLYADSRYHDFPELLSVRVEHWPNLKWSSSVKINGEVSIVTGGADGSSKVAADMTRLAAIKIVDDIVRKEKDLAEKHVLQNSAEDLHDRWRSIQSSDHGREASEACLVSRLAAEMREMEERLLNNYLWQEYMLSWLTCQAL</sequence>
<comment type="caution">
    <text evidence="1">The sequence shown here is derived from an EMBL/GenBank/DDBJ whole genome shotgun (WGS) entry which is preliminary data.</text>
</comment>
<name>A0A6G1C5I8_9ORYZ</name>
<keyword evidence="2" id="KW-1185">Reference proteome</keyword>